<evidence type="ECO:0000313" key="2">
    <source>
        <dbReference type="EMBL" id="NHZ38440.1"/>
    </source>
</evidence>
<proteinExistence type="predicted"/>
<dbReference type="Proteomes" id="UP000785613">
    <property type="component" value="Unassembled WGS sequence"/>
</dbReference>
<evidence type="ECO:0008006" key="4">
    <source>
        <dbReference type="Google" id="ProtNLM"/>
    </source>
</evidence>
<name>A0ABX0M011_9BURK</name>
<feature type="signal peptide" evidence="1">
    <location>
        <begin position="1"/>
        <end position="26"/>
    </location>
</feature>
<keyword evidence="1" id="KW-0732">Signal</keyword>
<sequence>MFTCVRHIAVSAIAVTALLAPRFALADVVHIETSSLTFDTGWSQRPETLVSDLNGAATFSLVNAVDNLRYQNTFYYNHTYSGMFHVSARAGYKVTGYTLSGSFVGDLRIGRSPDGSGRPGGAESIANAWAMAQDVASGAYLASGSYEASNLQGVGDFTFASGVLDQTGAFDVTFEGYAYGAASPAIWTTFDPDTGPRNHYSFSSAVMELKDPLLLTVYTEALAVPEPHAFALTLTGLALLAGVVRRRRRPAPAGMNTSFA</sequence>
<organism evidence="2 3">
    <name type="scientific">Massilia rubra</name>
    <dbReference type="NCBI Taxonomy" id="2607910"/>
    <lineage>
        <taxon>Bacteria</taxon>
        <taxon>Pseudomonadati</taxon>
        <taxon>Pseudomonadota</taxon>
        <taxon>Betaproteobacteria</taxon>
        <taxon>Burkholderiales</taxon>
        <taxon>Oxalobacteraceae</taxon>
        <taxon>Telluria group</taxon>
        <taxon>Massilia</taxon>
    </lineage>
</organism>
<comment type="caution">
    <text evidence="2">The sequence shown here is derived from an EMBL/GenBank/DDBJ whole genome shotgun (WGS) entry which is preliminary data.</text>
</comment>
<evidence type="ECO:0000256" key="1">
    <source>
        <dbReference type="SAM" id="SignalP"/>
    </source>
</evidence>
<protein>
    <recommendedName>
        <fullName evidence="4">PEP-CTERM protein-sorting domain-containing protein</fullName>
    </recommendedName>
</protein>
<evidence type="ECO:0000313" key="3">
    <source>
        <dbReference type="Proteomes" id="UP000785613"/>
    </source>
</evidence>
<dbReference type="RefSeq" id="WP_167232945.1">
    <property type="nucleotide sequence ID" value="NZ_VUYU01000051.1"/>
</dbReference>
<feature type="chain" id="PRO_5045224436" description="PEP-CTERM protein-sorting domain-containing protein" evidence="1">
    <location>
        <begin position="27"/>
        <end position="260"/>
    </location>
</feature>
<gene>
    <name evidence="2" type="ORF">F0185_33370</name>
</gene>
<dbReference type="EMBL" id="VUYU01000051">
    <property type="protein sequence ID" value="NHZ38440.1"/>
    <property type="molecule type" value="Genomic_DNA"/>
</dbReference>
<accession>A0ABX0M011</accession>
<reference evidence="2 3" key="1">
    <citation type="submission" date="2019-09" db="EMBL/GenBank/DDBJ databases">
        <title>Taxonomy of Antarctic Massilia spp.: description of Massilia rubra sp. nov., Massilia aquatica sp. nov., Massilia mucilaginosa sp. nov., Massilia frigida sp. nov. isolated from streams, lakes and regoliths.</title>
        <authorList>
            <person name="Holochova P."/>
            <person name="Sedlacek I."/>
            <person name="Kralova S."/>
            <person name="Maslanova I."/>
            <person name="Busse H.-J."/>
            <person name="Stankova E."/>
            <person name="Vrbovska V."/>
            <person name="Kovarovic V."/>
            <person name="Bartak M."/>
            <person name="Svec P."/>
            <person name="Pantucek R."/>
        </authorList>
    </citation>
    <scope>NUCLEOTIDE SEQUENCE [LARGE SCALE GENOMIC DNA]</scope>
    <source>
        <strain evidence="2 3">CCM 8692</strain>
    </source>
</reference>
<keyword evidence="3" id="KW-1185">Reference proteome</keyword>